<feature type="domain" description="DUF4220" evidence="3">
    <location>
        <begin position="66"/>
        <end position="391"/>
    </location>
</feature>
<dbReference type="Pfam" id="PF13968">
    <property type="entry name" value="DUF4220"/>
    <property type="match status" value="2"/>
</dbReference>
<name>A0A833VGU8_9POAL</name>
<keyword evidence="2" id="KW-0472">Membrane</keyword>
<reference evidence="4" key="1">
    <citation type="submission" date="2020-01" db="EMBL/GenBank/DDBJ databases">
        <title>Genome sequence of Kobresia littledalei, the first chromosome-level genome in the family Cyperaceae.</title>
        <authorList>
            <person name="Qu G."/>
        </authorList>
    </citation>
    <scope>NUCLEOTIDE SEQUENCE</scope>
    <source>
        <strain evidence="4">C.B.Clarke</strain>
        <tissue evidence="4">Leaf</tissue>
    </source>
</reference>
<keyword evidence="2" id="KW-0812">Transmembrane</keyword>
<feature type="compositionally biased region" description="Acidic residues" evidence="1">
    <location>
        <begin position="248"/>
        <end position="259"/>
    </location>
</feature>
<evidence type="ECO:0000256" key="1">
    <source>
        <dbReference type="SAM" id="MobiDB-lite"/>
    </source>
</evidence>
<proteinExistence type="predicted"/>
<protein>
    <recommendedName>
        <fullName evidence="3">DUF4220 domain-containing protein</fullName>
    </recommendedName>
</protein>
<feature type="transmembrane region" description="Helical" evidence="2">
    <location>
        <begin position="536"/>
        <end position="559"/>
    </location>
</feature>
<keyword evidence="2" id="KW-1133">Transmembrane helix</keyword>
<feature type="compositionally biased region" description="Basic and acidic residues" evidence="1">
    <location>
        <begin position="402"/>
        <end position="422"/>
    </location>
</feature>
<comment type="caution">
    <text evidence="4">The sequence shown here is derived from an EMBL/GenBank/DDBJ whole genome shotgun (WGS) entry which is preliminary data.</text>
</comment>
<feature type="region of interest" description="Disordered" evidence="1">
    <location>
        <begin position="402"/>
        <end position="429"/>
    </location>
</feature>
<evidence type="ECO:0000313" key="4">
    <source>
        <dbReference type="EMBL" id="KAF3338276.1"/>
    </source>
</evidence>
<keyword evidence="5" id="KW-1185">Reference proteome</keyword>
<evidence type="ECO:0000259" key="3">
    <source>
        <dbReference type="Pfam" id="PF13968"/>
    </source>
</evidence>
<dbReference type="EMBL" id="SWLB01000005">
    <property type="protein sequence ID" value="KAF3338276.1"/>
    <property type="molecule type" value="Genomic_DNA"/>
</dbReference>
<feature type="transmembrane region" description="Helical" evidence="2">
    <location>
        <begin position="147"/>
        <end position="167"/>
    </location>
</feature>
<accession>A0A833VGU8</accession>
<dbReference type="AlphaFoldDB" id="A0A833VGU8"/>
<feature type="domain" description="DUF4220" evidence="3">
    <location>
        <begin position="468"/>
        <end position="621"/>
    </location>
</feature>
<dbReference type="Pfam" id="PF04578">
    <property type="entry name" value="DUF594"/>
    <property type="match status" value="1"/>
</dbReference>
<dbReference type="PANTHER" id="PTHR31325">
    <property type="entry name" value="OS01G0798800 PROTEIN-RELATED"/>
    <property type="match status" value="1"/>
</dbReference>
<feature type="transmembrane region" description="Helical" evidence="2">
    <location>
        <begin position="565"/>
        <end position="583"/>
    </location>
</feature>
<sequence length="934" mass="107407">MHTMANIRAIISSFLLIMQTNNGILARIEFTVVLNSILLLILFIFDTYRRRSRSRLVKYILLAVDAASQSMVLHTLGLMQSASLRNNLFKVWAVLLVALRYSVNYITVYGLFQGRLQWSMEFGSAVSSIWAARLNGTRDSGFRTPLWFLWALQPLRVGYMLLAYMGACQSYRQGRSSVLIADYMENENEQEDPEARSNKSDSSNNPEYKPKGTNHGDDDDDCGAGPRTDSRVSNQRGNLITNSQIVNEIEEVSQTDDQEPSSCHPNAEPHQLRGTGEADARTNVPSSFEDYDPLSMRGYQYIIQGETRQEVEAEMIELQDKLQVTVTCKEKFITLERIWKCEGKLLGEWGDKEGELKDLCLSYALYRLLRCRFDGFPLPEKSIPKTRTLLVDGILSMTKYHESTKKGNKGAEELQEGNREENEGTEEQDVTEKQQNLLIECCLVPAKAVWNHFMNAIRLIPPFNKKKKQQEVADRVFEITGTELSFLNDYMYSRLPIIFWRAGGLIVSIFLYINIFASTCWVLSTVHEYTPSKGDFTHVIHGHNIDVIITWGMLLFILFKETWEILIYLFSDWTKVVLISMYVQHPCMRNWLMEYFLWFLCKYCSMVGRWHGKIDQYNFLEAYDYKPPLCNLAHYISLGSVPKANDGVKSKNRIVLPKEVKKAIVKSISSLLKKELKMGRLQWGMATILSRNNLTEATSQMHELEKLHPSSHIILVWHIATSFCEIDLCRKYNIYLADFELPSLWSSLNGCSSEPFLVKLERLDKDLRKNFVVANSLSQYCAHLLIKQPDLLPDHIFIVEEVFQHAMQEARNILEGCDTLQTIYRRLIREGRKVEKSENENPENNKNTIMRLSAWLGNILVEKLDEEARWKALAGVWADLLVYMAPNSNVEAHKECLATGGELITHVWILLYHAGILESSLLDQKKHIDIENPK</sequence>
<feature type="transmembrane region" description="Helical" evidence="2">
    <location>
        <begin position="498"/>
        <end position="524"/>
    </location>
</feature>
<feature type="transmembrane region" description="Helical" evidence="2">
    <location>
        <begin position="91"/>
        <end position="112"/>
    </location>
</feature>
<feature type="compositionally biased region" description="Polar residues" evidence="1">
    <location>
        <begin position="231"/>
        <end position="246"/>
    </location>
</feature>
<gene>
    <name evidence="4" type="ORF">FCM35_KLT17113</name>
</gene>
<dbReference type="InterPro" id="IPR007658">
    <property type="entry name" value="DUF594"/>
</dbReference>
<evidence type="ECO:0000313" key="5">
    <source>
        <dbReference type="Proteomes" id="UP000623129"/>
    </source>
</evidence>
<organism evidence="4 5">
    <name type="scientific">Carex littledalei</name>
    <dbReference type="NCBI Taxonomy" id="544730"/>
    <lineage>
        <taxon>Eukaryota</taxon>
        <taxon>Viridiplantae</taxon>
        <taxon>Streptophyta</taxon>
        <taxon>Embryophyta</taxon>
        <taxon>Tracheophyta</taxon>
        <taxon>Spermatophyta</taxon>
        <taxon>Magnoliopsida</taxon>
        <taxon>Liliopsida</taxon>
        <taxon>Poales</taxon>
        <taxon>Cyperaceae</taxon>
        <taxon>Cyperoideae</taxon>
        <taxon>Cariceae</taxon>
        <taxon>Carex</taxon>
        <taxon>Carex subgen. Euthyceras</taxon>
    </lineage>
</organism>
<dbReference type="OrthoDB" id="624036at2759"/>
<evidence type="ECO:0000256" key="2">
    <source>
        <dbReference type="SAM" id="Phobius"/>
    </source>
</evidence>
<dbReference type="InterPro" id="IPR025315">
    <property type="entry name" value="DUF4220"/>
</dbReference>
<dbReference type="Proteomes" id="UP000623129">
    <property type="component" value="Unassembled WGS sequence"/>
</dbReference>
<feature type="transmembrane region" description="Helical" evidence="2">
    <location>
        <begin position="24"/>
        <end position="45"/>
    </location>
</feature>
<feature type="region of interest" description="Disordered" evidence="1">
    <location>
        <begin position="187"/>
        <end position="289"/>
    </location>
</feature>